<dbReference type="InterPro" id="IPR013087">
    <property type="entry name" value="Znf_C2H2_type"/>
</dbReference>
<proteinExistence type="predicted"/>
<evidence type="ECO:0000313" key="4">
    <source>
        <dbReference type="WBParaSite" id="SPAL_0000633500.1"/>
    </source>
</evidence>
<evidence type="ECO:0000313" key="3">
    <source>
        <dbReference type="Proteomes" id="UP000046392"/>
    </source>
</evidence>
<protein>
    <submittedName>
        <fullName evidence="4">C2H2-type domain-containing protein</fullName>
    </submittedName>
</protein>
<dbReference type="WBParaSite" id="SPAL_0000633500.1">
    <property type="protein sequence ID" value="SPAL_0000633500.1"/>
    <property type="gene ID" value="SPAL_0000633500"/>
</dbReference>
<evidence type="ECO:0000256" key="1">
    <source>
        <dbReference type="SAM" id="MobiDB-lite"/>
    </source>
</evidence>
<evidence type="ECO:0000259" key="2">
    <source>
        <dbReference type="PROSITE" id="PS00028"/>
    </source>
</evidence>
<dbReference type="PROSITE" id="PS00028">
    <property type="entry name" value="ZINC_FINGER_C2H2_1"/>
    <property type="match status" value="1"/>
</dbReference>
<dbReference type="STRING" id="174720.A0A0N5BK71"/>
<reference evidence="4" key="1">
    <citation type="submission" date="2017-02" db="UniProtKB">
        <authorList>
            <consortium name="WormBaseParasite"/>
        </authorList>
    </citation>
    <scope>IDENTIFICATION</scope>
</reference>
<organism evidence="3 4">
    <name type="scientific">Strongyloides papillosus</name>
    <name type="common">Intestinal threadworm</name>
    <dbReference type="NCBI Taxonomy" id="174720"/>
    <lineage>
        <taxon>Eukaryota</taxon>
        <taxon>Metazoa</taxon>
        <taxon>Ecdysozoa</taxon>
        <taxon>Nematoda</taxon>
        <taxon>Chromadorea</taxon>
        <taxon>Rhabditida</taxon>
        <taxon>Tylenchina</taxon>
        <taxon>Panagrolaimomorpha</taxon>
        <taxon>Strongyloidoidea</taxon>
        <taxon>Strongyloididae</taxon>
        <taxon>Strongyloides</taxon>
    </lineage>
</organism>
<feature type="compositionally biased region" description="Polar residues" evidence="1">
    <location>
        <begin position="113"/>
        <end position="123"/>
    </location>
</feature>
<dbReference type="SMART" id="SM00355">
    <property type="entry name" value="ZnF_C2H2"/>
    <property type="match status" value="4"/>
</dbReference>
<feature type="region of interest" description="Disordered" evidence="1">
    <location>
        <begin position="437"/>
        <end position="460"/>
    </location>
</feature>
<name>A0A0N5BK71_STREA</name>
<feature type="domain" description="C2H2-type" evidence="2">
    <location>
        <begin position="269"/>
        <end position="290"/>
    </location>
</feature>
<sequence>MDGKKEKFVCPHCSEVMDVDMIYLHVRRIFNSALYKCRECDFSTNDTFHRHHHKTTTGHRLEDKTELDPLLEKVINSTATIFMNSLVGKSESTNVVKNVNKPKEIKKIDNLKPPTNGNETPTTVKRPPSDFEQKRKFFQNTIYSISTMSFEYENENNSSKGKLGNLNNHIFLAVEVVEISTDAKLPKQKYNVPLPLFGKNKMVACQKCGKEVHESYLSRRKHVFKEHQDDIMQKLKDIKSFKKTDILFNGFMIIRDCFPDHVVCSDFQCVDCGCYYCSISGVRYHVGVSHQKSIVINCPFENCEFKSGSSCHAKDHIRIHMKGIADGKHDVSIKDLASYVSPQSFAKFNNSCKNESHLTKCISKHYFPISMTYYENFQKDFKDALSEFKRSYLQIHVLNDLISTNQGMNESEIIPPHNDTIEELDDDSDVPEECMVEQNNISGKKRKRDDSNSDGEGSDVIFLKEIPLKSKKNSISEESTSSGASVVIENSPRYPSNEAVNTKNNEVSLERPNVPRPVNKQNNEEAMESGKIEKFKKEIPPLEAVTRNFIQNNGNGKLKEEIAPRPSISLDAKKVKDEFTTLPPESRAERPYKDSAYETSSRRGEEIRTKPRQGDFNKERYHNKSYSNYNDNRRHSSMSHNYDNSFKYSKSSRN</sequence>
<feature type="region of interest" description="Disordered" evidence="1">
    <location>
        <begin position="107"/>
        <end position="129"/>
    </location>
</feature>
<feature type="region of interest" description="Disordered" evidence="1">
    <location>
        <begin position="556"/>
        <end position="654"/>
    </location>
</feature>
<feature type="region of interest" description="Disordered" evidence="1">
    <location>
        <begin position="504"/>
        <end position="531"/>
    </location>
</feature>
<feature type="compositionally biased region" description="Polar residues" evidence="1">
    <location>
        <begin position="638"/>
        <end position="654"/>
    </location>
</feature>
<dbReference type="Proteomes" id="UP000046392">
    <property type="component" value="Unplaced"/>
</dbReference>
<keyword evidence="3" id="KW-1185">Reference proteome</keyword>
<accession>A0A0N5BK71</accession>
<feature type="compositionally biased region" description="Basic and acidic residues" evidence="1">
    <location>
        <begin position="586"/>
        <end position="622"/>
    </location>
</feature>
<dbReference type="AlphaFoldDB" id="A0A0N5BK71"/>